<name>A0AAN6T957_9PEZI</name>
<proteinExistence type="predicted"/>
<gene>
    <name evidence="1" type="ORF">N656DRAFT_321740</name>
</gene>
<dbReference type="PRINTS" id="PR00081">
    <property type="entry name" value="GDHRDH"/>
</dbReference>
<dbReference type="Proteomes" id="UP001302812">
    <property type="component" value="Unassembled WGS sequence"/>
</dbReference>
<dbReference type="PANTHER" id="PTHR45458:SF1">
    <property type="entry name" value="SHORT CHAIN DEHYDROGENASE"/>
    <property type="match status" value="1"/>
</dbReference>
<sequence>MSSTTILITGGNRGLGLGLVKKFLSLPNHTVIAANRNPSHPTSQALAELPRGSGSRLIVAKYDASVEGSAFDVVTQIQGQEVAHLDIVVANAAIVTDYPLVKDAKRSDMLEYYQVNVLGPVELYQATRDLLQKSSGKPIFALMGSSAGALGRHLTVPNALYGPTKAAIAWYGLRINAEDEWLNTFTLDPGWTQTEMGNLGAKTFGLSEAPIKVEDSVEGLYKVLTTATKEKYGGKLVEYTGNIMIF</sequence>
<dbReference type="InterPro" id="IPR002347">
    <property type="entry name" value="SDR_fam"/>
</dbReference>
<dbReference type="AlphaFoldDB" id="A0AAN6T957"/>
<comment type="caution">
    <text evidence="1">The sequence shown here is derived from an EMBL/GenBank/DDBJ whole genome shotgun (WGS) entry which is preliminary data.</text>
</comment>
<dbReference type="Pfam" id="PF00106">
    <property type="entry name" value="adh_short"/>
    <property type="match status" value="1"/>
</dbReference>
<dbReference type="GO" id="GO:0016616">
    <property type="term" value="F:oxidoreductase activity, acting on the CH-OH group of donors, NAD or NADP as acceptor"/>
    <property type="evidence" value="ECO:0007669"/>
    <property type="project" value="TreeGrafter"/>
</dbReference>
<dbReference type="GeneID" id="89933361"/>
<accession>A0AAN6T957</accession>
<evidence type="ECO:0000313" key="2">
    <source>
        <dbReference type="Proteomes" id="UP001302812"/>
    </source>
</evidence>
<evidence type="ECO:0000313" key="1">
    <source>
        <dbReference type="EMBL" id="KAK4109810.1"/>
    </source>
</evidence>
<organism evidence="1 2">
    <name type="scientific">Canariomyces notabilis</name>
    <dbReference type="NCBI Taxonomy" id="2074819"/>
    <lineage>
        <taxon>Eukaryota</taxon>
        <taxon>Fungi</taxon>
        <taxon>Dikarya</taxon>
        <taxon>Ascomycota</taxon>
        <taxon>Pezizomycotina</taxon>
        <taxon>Sordariomycetes</taxon>
        <taxon>Sordariomycetidae</taxon>
        <taxon>Sordariales</taxon>
        <taxon>Chaetomiaceae</taxon>
        <taxon>Canariomyces</taxon>
    </lineage>
</organism>
<dbReference type="EMBL" id="MU853354">
    <property type="protein sequence ID" value="KAK4109810.1"/>
    <property type="molecule type" value="Genomic_DNA"/>
</dbReference>
<dbReference type="PANTHER" id="PTHR45458">
    <property type="entry name" value="SHORT-CHAIN DEHYDROGENASE/REDUCTASE SDR"/>
    <property type="match status" value="1"/>
</dbReference>
<dbReference type="Gene3D" id="3.40.50.720">
    <property type="entry name" value="NAD(P)-binding Rossmann-like Domain"/>
    <property type="match status" value="1"/>
</dbReference>
<protein>
    <submittedName>
        <fullName evidence="1">NAD(P)-binding protein</fullName>
    </submittedName>
</protein>
<reference evidence="1" key="1">
    <citation type="journal article" date="2023" name="Mol. Phylogenet. Evol.">
        <title>Genome-scale phylogeny and comparative genomics of the fungal order Sordariales.</title>
        <authorList>
            <person name="Hensen N."/>
            <person name="Bonometti L."/>
            <person name="Westerberg I."/>
            <person name="Brannstrom I.O."/>
            <person name="Guillou S."/>
            <person name="Cros-Aarteil S."/>
            <person name="Calhoun S."/>
            <person name="Haridas S."/>
            <person name="Kuo A."/>
            <person name="Mondo S."/>
            <person name="Pangilinan J."/>
            <person name="Riley R."/>
            <person name="LaButti K."/>
            <person name="Andreopoulos B."/>
            <person name="Lipzen A."/>
            <person name="Chen C."/>
            <person name="Yan M."/>
            <person name="Daum C."/>
            <person name="Ng V."/>
            <person name="Clum A."/>
            <person name="Steindorff A."/>
            <person name="Ohm R.A."/>
            <person name="Martin F."/>
            <person name="Silar P."/>
            <person name="Natvig D.O."/>
            <person name="Lalanne C."/>
            <person name="Gautier V."/>
            <person name="Ament-Velasquez S.L."/>
            <person name="Kruys A."/>
            <person name="Hutchinson M.I."/>
            <person name="Powell A.J."/>
            <person name="Barry K."/>
            <person name="Miller A.N."/>
            <person name="Grigoriev I.V."/>
            <person name="Debuchy R."/>
            <person name="Gladieux P."/>
            <person name="Hiltunen Thoren M."/>
            <person name="Johannesson H."/>
        </authorList>
    </citation>
    <scope>NUCLEOTIDE SEQUENCE</scope>
    <source>
        <strain evidence="1">CBS 508.74</strain>
    </source>
</reference>
<dbReference type="RefSeq" id="XP_064667380.1">
    <property type="nucleotide sequence ID" value="XM_064809238.1"/>
</dbReference>
<dbReference type="InterPro" id="IPR036291">
    <property type="entry name" value="NAD(P)-bd_dom_sf"/>
</dbReference>
<dbReference type="InterPro" id="IPR052184">
    <property type="entry name" value="SDR_enzymes"/>
</dbReference>
<reference evidence="1" key="2">
    <citation type="submission" date="2023-05" db="EMBL/GenBank/DDBJ databases">
        <authorList>
            <consortium name="Lawrence Berkeley National Laboratory"/>
            <person name="Steindorff A."/>
            <person name="Hensen N."/>
            <person name="Bonometti L."/>
            <person name="Westerberg I."/>
            <person name="Brannstrom I.O."/>
            <person name="Guillou S."/>
            <person name="Cros-Aarteil S."/>
            <person name="Calhoun S."/>
            <person name="Haridas S."/>
            <person name="Kuo A."/>
            <person name="Mondo S."/>
            <person name="Pangilinan J."/>
            <person name="Riley R."/>
            <person name="Labutti K."/>
            <person name="Andreopoulos B."/>
            <person name="Lipzen A."/>
            <person name="Chen C."/>
            <person name="Yanf M."/>
            <person name="Daum C."/>
            <person name="Ng V."/>
            <person name="Clum A."/>
            <person name="Ohm R."/>
            <person name="Martin F."/>
            <person name="Silar P."/>
            <person name="Natvig D."/>
            <person name="Lalanne C."/>
            <person name="Gautier V."/>
            <person name="Ament-Velasquez S.L."/>
            <person name="Kruys A."/>
            <person name="Hutchinson M.I."/>
            <person name="Powell A.J."/>
            <person name="Barry K."/>
            <person name="Miller A.N."/>
            <person name="Grigoriev I.V."/>
            <person name="Debuchy R."/>
            <person name="Gladieux P."/>
            <person name="Thoren M.H."/>
            <person name="Johannesson H."/>
        </authorList>
    </citation>
    <scope>NUCLEOTIDE SEQUENCE</scope>
    <source>
        <strain evidence="1">CBS 508.74</strain>
    </source>
</reference>
<keyword evidence="2" id="KW-1185">Reference proteome</keyword>
<dbReference type="SUPFAM" id="SSF51735">
    <property type="entry name" value="NAD(P)-binding Rossmann-fold domains"/>
    <property type="match status" value="1"/>
</dbReference>